<protein>
    <submittedName>
        <fullName evidence="2">Phosphotransferase family protein</fullName>
    </submittedName>
</protein>
<keyword evidence="2" id="KW-0808">Transferase</keyword>
<dbReference type="RefSeq" id="WP_102611694.1">
    <property type="nucleotide sequence ID" value="NZ_CADIKD010000009.1"/>
</dbReference>
<evidence type="ECO:0000313" key="3">
    <source>
        <dbReference type="Proteomes" id="UP000235347"/>
    </source>
</evidence>
<dbReference type="GO" id="GO:0016740">
    <property type="term" value="F:transferase activity"/>
    <property type="evidence" value="ECO:0007669"/>
    <property type="project" value="UniProtKB-KW"/>
</dbReference>
<dbReference type="AlphaFoldDB" id="A0A2N7VRW2"/>
<keyword evidence="3" id="KW-1185">Reference proteome</keyword>
<gene>
    <name evidence="2" type="ORF">C0Z19_20620</name>
</gene>
<dbReference type="Gene3D" id="3.90.1200.10">
    <property type="match status" value="1"/>
</dbReference>
<feature type="domain" description="Aminoglycoside phosphotransferase" evidence="1">
    <location>
        <begin position="52"/>
        <end position="278"/>
    </location>
</feature>
<comment type="caution">
    <text evidence="2">The sequence shown here is derived from an EMBL/GenBank/DDBJ whole genome shotgun (WGS) entry which is preliminary data.</text>
</comment>
<dbReference type="PANTHER" id="PTHR47829">
    <property type="entry name" value="HYDROLASE, PUTATIVE (AFU_ORTHOLOGUE AFUA_1G12880)-RELATED"/>
    <property type="match status" value="1"/>
</dbReference>
<dbReference type="SUPFAM" id="SSF56112">
    <property type="entry name" value="Protein kinase-like (PK-like)"/>
    <property type="match status" value="1"/>
</dbReference>
<evidence type="ECO:0000259" key="1">
    <source>
        <dbReference type="Pfam" id="PF01636"/>
    </source>
</evidence>
<organism evidence="2 3">
    <name type="scientific">Trinickia soli</name>
    <dbReference type="NCBI Taxonomy" id="380675"/>
    <lineage>
        <taxon>Bacteria</taxon>
        <taxon>Pseudomonadati</taxon>
        <taxon>Pseudomonadota</taxon>
        <taxon>Betaproteobacteria</taxon>
        <taxon>Burkholderiales</taxon>
        <taxon>Burkholderiaceae</taxon>
        <taxon>Trinickia</taxon>
    </lineage>
</organism>
<dbReference type="InterPro" id="IPR052898">
    <property type="entry name" value="ACAD10-like"/>
</dbReference>
<dbReference type="Proteomes" id="UP000235347">
    <property type="component" value="Unassembled WGS sequence"/>
</dbReference>
<dbReference type="CDD" id="cd05154">
    <property type="entry name" value="ACAD10_11_N-like"/>
    <property type="match status" value="1"/>
</dbReference>
<accession>A0A2N7VRW2</accession>
<dbReference type="PANTHER" id="PTHR47829:SF3">
    <property type="entry name" value="AMINOGLYCOSIDE PHOSPHOTRANSFERASE DOMAIN-CONTAINING PROTEIN"/>
    <property type="match status" value="1"/>
</dbReference>
<name>A0A2N7VRW2_9BURK</name>
<dbReference type="InterPro" id="IPR041726">
    <property type="entry name" value="ACAD10_11_N"/>
</dbReference>
<proteinExistence type="predicted"/>
<dbReference type="InterPro" id="IPR002575">
    <property type="entry name" value="Aminoglycoside_PTrfase"/>
</dbReference>
<dbReference type="InterPro" id="IPR011009">
    <property type="entry name" value="Kinase-like_dom_sf"/>
</dbReference>
<dbReference type="Pfam" id="PF01636">
    <property type="entry name" value="APH"/>
    <property type="match status" value="1"/>
</dbReference>
<sequence>MATNESAVPPNRQQDYSAFVGTRAVSEQQRFDAGVLAAWLREHVDGFAGPLTVEQFAGGQSNPTFRLVTPSRSYVMRAKPAPAAKLLASAHAIEREYRVMAALADTDVPVATMLALCEDEAVIGRAFYVMEYVEGRVLWDPSLPGMTSAQRAAIYDETNRVIAALHCVDPASVGLADYGKPGNYLARQIARWSKQYEASETEPIEAMHRLIDWLPAHMPQEQSGANARTAIVHGDYRLDNLIFHPSEPRILAVLDWELSTLGDPIVDFAYHCMAWHVDPVQFRGIAGLNWATLGIPDERSYVDRYCDRTGFSIPGDWNFYLAFNMFRIAAILQGIMKRVAVGTAASAQALDAGRRARPMAELAWSYAQKMR</sequence>
<dbReference type="Gene3D" id="3.30.200.20">
    <property type="entry name" value="Phosphorylase Kinase, domain 1"/>
    <property type="match status" value="1"/>
</dbReference>
<reference evidence="2 3" key="1">
    <citation type="submission" date="2018-01" db="EMBL/GenBank/DDBJ databases">
        <title>Whole genome analyses suggest that Burkholderia sensu lato contains two further novel genera in the rhizoxinica-symbiotica group Mycetohabitans gen. nov., and Trinickia gen. nov.: implications for the evolution of diazotrophy and nodulation in the Burkholderiaceae.</title>
        <authorList>
            <person name="Estrada-de los Santos P."/>
            <person name="Palmer M."/>
            <person name="Chavez-Ramirez B."/>
            <person name="Beukes C."/>
            <person name="Steenkamp E.T."/>
            <person name="Hirsch A.M."/>
            <person name="Manyaka P."/>
            <person name="Maluk M."/>
            <person name="Lafos M."/>
            <person name="Crook M."/>
            <person name="Gross E."/>
            <person name="Simon M.F."/>
            <person name="Bueno dos Reis Junior F."/>
            <person name="Poole P.S."/>
            <person name="Venter S.N."/>
            <person name="James E.K."/>
        </authorList>
    </citation>
    <scope>NUCLEOTIDE SEQUENCE [LARGE SCALE GENOMIC DNA]</scope>
    <source>
        <strain evidence="2 3">GP25-8</strain>
    </source>
</reference>
<evidence type="ECO:0000313" key="2">
    <source>
        <dbReference type="EMBL" id="PMS19873.1"/>
    </source>
</evidence>
<dbReference type="EMBL" id="PNYB01000020">
    <property type="protein sequence ID" value="PMS19873.1"/>
    <property type="molecule type" value="Genomic_DNA"/>
</dbReference>